<dbReference type="EMBL" id="FOHZ01000003">
    <property type="protein sequence ID" value="SES98982.1"/>
    <property type="molecule type" value="Genomic_DNA"/>
</dbReference>
<reference evidence="4" key="1">
    <citation type="submission" date="2016-10" db="EMBL/GenBank/DDBJ databases">
        <authorList>
            <person name="Varghese N."/>
            <person name="Submissions S."/>
        </authorList>
    </citation>
    <scope>NUCLEOTIDE SEQUENCE [LARGE SCALE GENOMIC DNA]</scope>
    <source>
        <strain evidence="4">CGMCC 1.6489</strain>
    </source>
</reference>
<keyword evidence="4" id="KW-1185">Reference proteome</keyword>
<dbReference type="OrthoDB" id="9762238at2"/>
<dbReference type="PANTHER" id="PTHR38690">
    <property type="entry name" value="PROTEASE-RELATED"/>
    <property type="match status" value="1"/>
</dbReference>
<evidence type="ECO:0000256" key="1">
    <source>
        <dbReference type="SAM" id="Phobius"/>
    </source>
</evidence>
<gene>
    <name evidence="3" type="ORF">SAMN04487962_103141</name>
</gene>
<sequence length="1316" mass="142911">MARPASPSPDPARESGGRSLSRFLLLALMWLSIALLLVIAVLTSWARYTAEHVDDYRPRLEALLSQRLGQEVSIESLSARWQGADPILLAEGLRIAHQDAPDRSAVALQQLLLRLDGPRSLLRMGLVFQRMEADGLDLVVEQDSDGRLAIEGLTLPEPGPGLSGEPLEREQWLEPRRWLDELTARISDPHIRLTHLTVGLKTPDADTVFLDVPQLDLAYGNQRMSASGRAMRQGTLEQLATFSVTGQDLFDGRFTGQVWAELTPGAFFEGLTRGLQWRGFEIRELNADARTWLSFQNGQLERLNGQLEVHRVQLDSELDTLAPLRGLSARIGWRRTDGGGSFHVKELGWRWQEDQVTGVEGRIDYDRLAFHVRAPRVAVGPLARLAVASELLPARAQYHLAALAPEGDLSAFDLEIPRKLPEEFHLSARLEGVSVQPHQGAPGGGNVQGRLWLNRHGGQVGVDGEDTTLHFPELFAGPWAFGRASGQVGWRLDGGITRVFARDLQMTYQDRTRLEGAFDLRLDRYGEDNLGLKVSVENGVANMLADFVPVGAVDPELYDWLTTAILEGDITRGEFYGHGQIGKDTPRFAFSTAMEYEFRNGRIAYDPAWPEVTDANGRVRIHNGRTHVELDQAQTGGLSLPQAEVVVSPEEASPVVSVTTRAAVDGQRIAYWLAETPLGEMAGGAGEALSVSGDYDVDLSLRFPLGPDPDVDVDARVRTSNGEVYYPAADLRWQGISGDLSYSSVGGFSDDPLSARFLGQPVTIKLAGNGGNKGLTISQTGQTDVATLAARLLPEGQVINGIEGRLPYGATLDFSSGVPARLLINASSAGLWSDWPTPLGREAGPEERIEALVRWPDGDRVQIEGRWGERLSVALEWRQQGFFNGQVVVGGIGAYLPEEAGLVVRANVDRFVPGEWQSWFDQIMANSGAGGRGTGSQSAGSGFDWLTRVEVSMEELVLGDHALPGVTATLTPEPGGWLLTTDSYRATGVVRIPADGKPVLVDLERLRLARSDDDAADEAAPLLTPTEQLETFRNMAAGQWPEVDVRIGSLWLGDDPAGAWSFLLSPSPDQVTLQDLQGQIGSMAFDGRVRWGVTSGEEATVLQGVLEGGNLQDAATLLGMEAPLTSESSVIDLGLSWPGRPDQFAVGRLNGEFSLRLEDGVILENNDTAQLFRLFNLLNTDTLQRRLTFDFSDLYEAGVAFDAISGQGTLKQGTLSWNPDLQLAGPSGALRMSGSTNLANRTLDMRLVVILPLTQNLPLAAILMGASPPVGGALFVLDKLLGEPLSKLTSATYSVGGTWDDPEVNLRNIFDAGNQD</sequence>
<keyword evidence="1" id="KW-0812">Transmembrane</keyword>
<dbReference type="RefSeq" id="WP_091849117.1">
    <property type="nucleotide sequence ID" value="NZ_FOHZ01000003.1"/>
</dbReference>
<keyword evidence="1" id="KW-0472">Membrane</keyword>
<protein>
    <submittedName>
        <fullName evidence="3">TIGR02099 family protein</fullName>
    </submittedName>
</protein>
<organism evidence="3 4">
    <name type="scientific">Marinobacter segnicrescens</name>
    <dbReference type="NCBI Taxonomy" id="430453"/>
    <lineage>
        <taxon>Bacteria</taxon>
        <taxon>Pseudomonadati</taxon>
        <taxon>Pseudomonadota</taxon>
        <taxon>Gammaproteobacteria</taxon>
        <taxon>Pseudomonadales</taxon>
        <taxon>Marinobacteraceae</taxon>
        <taxon>Marinobacter</taxon>
    </lineage>
</organism>
<dbReference type="InterPro" id="IPR025263">
    <property type="entry name" value="YhdP_central"/>
</dbReference>
<dbReference type="InterPro" id="IPR011836">
    <property type="entry name" value="YhdP"/>
</dbReference>
<accession>A0A1I0AY90</accession>
<feature type="transmembrane region" description="Helical" evidence="1">
    <location>
        <begin position="23"/>
        <end position="46"/>
    </location>
</feature>
<dbReference type="STRING" id="430453.SAMN04487962_103141"/>
<dbReference type="Pfam" id="PF13116">
    <property type="entry name" value="YhdP"/>
    <property type="match status" value="1"/>
</dbReference>
<feature type="domain" description="YhdP central" evidence="2">
    <location>
        <begin position="24"/>
        <end position="1304"/>
    </location>
</feature>
<dbReference type="NCBIfam" id="TIGR02099">
    <property type="entry name" value="YhdP family protein"/>
    <property type="match status" value="1"/>
</dbReference>
<evidence type="ECO:0000313" key="3">
    <source>
        <dbReference type="EMBL" id="SES98982.1"/>
    </source>
</evidence>
<dbReference type="PANTHER" id="PTHR38690:SF1">
    <property type="entry name" value="PROTEASE"/>
    <property type="match status" value="1"/>
</dbReference>
<proteinExistence type="predicted"/>
<evidence type="ECO:0000259" key="2">
    <source>
        <dbReference type="Pfam" id="PF13116"/>
    </source>
</evidence>
<evidence type="ECO:0000313" key="4">
    <source>
        <dbReference type="Proteomes" id="UP000198762"/>
    </source>
</evidence>
<dbReference type="Proteomes" id="UP000198762">
    <property type="component" value="Unassembled WGS sequence"/>
</dbReference>
<name>A0A1I0AY90_9GAMM</name>
<keyword evidence="1" id="KW-1133">Transmembrane helix</keyword>